<evidence type="ECO:0000313" key="10">
    <source>
        <dbReference type="EMBL" id="PNS17699.1"/>
    </source>
</evidence>
<feature type="region of interest" description="Disordered" evidence="8">
    <location>
        <begin position="1"/>
        <end position="24"/>
    </location>
</feature>
<keyword evidence="3" id="KW-0698">rRNA processing</keyword>
<comment type="subcellular location">
    <subcellularLocation>
        <location evidence="1">Nucleus</location>
        <location evidence="1">Nucleolus</location>
    </subcellularLocation>
</comment>
<feature type="domain" description="G-patch" evidence="9">
    <location>
        <begin position="25"/>
        <end position="79"/>
    </location>
</feature>
<comment type="function">
    <text evidence="7">Involved in rRNA-processing at A0, A1 and A2 sites and negatively regulates telomerase.</text>
</comment>
<dbReference type="Proteomes" id="UP000243797">
    <property type="component" value="Unassembled WGS sequence"/>
</dbReference>
<evidence type="ECO:0000256" key="6">
    <source>
        <dbReference type="ARBA" id="ARBA00041961"/>
    </source>
</evidence>
<reference evidence="10 11" key="1">
    <citation type="submission" date="2017-06" db="EMBL/GenBank/DDBJ databases">
        <title>Draft genome sequence of a variant of Elsinoe murrayae.</title>
        <authorList>
            <person name="Cheng Q."/>
        </authorList>
    </citation>
    <scope>NUCLEOTIDE SEQUENCE [LARGE SCALE GENOMIC DNA]</scope>
    <source>
        <strain evidence="10 11">CQ-2017a</strain>
    </source>
</reference>
<accession>A0A2K1QRV0</accession>
<evidence type="ECO:0000256" key="5">
    <source>
        <dbReference type="ARBA" id="ARBA00038007"/>
    </source>
</evidence>
<dbReference type="PANTHER" id="PTHR23149:SF31">
    <property type="entry name" value="PROTEIN PXR1"/>
    <property type="match status" value="1"/>
</dbReference>
<protein>
    <recommendedName>
        <fullName evidence="6">PinX1-related protein 1</fullName>
    </recommendedName>
</protein>
<dbReference type="GO" id="GO:0005730">
    <property type="term" value="C:nucleolus"/>
    <property type="evidence" value="ECO:0007669"/>
    <property type="project" value="UniProtKB-SubCell"/>
</dbReference>
<keyword evidence="2" id="KW-0690">Ribosome biogenesis</keyword>
<dbReference type="EMBL" id="NKHZ01000049">
    <property type="protein sequence ID" value="PNS17699.1"/>
    <property type="molecule type" value="Genomic_DNA"/>
</dbReference>
<comment type="caution">
    <text evidence="10">The sequence shown here is derived from an EMBL/GenBank/DDBJ whole genome shotgun (WGS) entry which is preliminary data.</text>
</comment>
<feature type="compositionally biased region" description="Polar residues" evidence="8">
    <location>
        <begin position="13"/>
        <end position="24"/>
    </location>
</feature>
<dbReference type="InterPro" id="IPR050656">
    <property type="entry name" value="PINX1"/>
</dbReference>
<evidence type="ECO:0000256" key="1">
    <source>
        <dbReference type="ARBA" id="ARBA00004604"/>
    </source>
</evidence>
<dbReference type="PANTHER" id="PTHR23149">
    <property type="entry name" value="G PATCH DOMAIN CONTAINING PROTEIN"/>
    <property type="match status" value="1"/>
</dbReference>
<proteinExistence type="inferred from homology"/>
<name>A0A2K1QRV0_9PEZI</name>
<evidence type="ECO:0000256" key="3">
    <source>
        <dbReference type="ARBA" id="ARBA00022552"/>
    </source>
</evidence>
<keyword evidence="11" id="KW-1185">Reference proteome</keyword>
<dbReference type="InterPro" id="IPR000467">
    <property type="entry name" value="G_patch_dom"/>
</dbReference>
<evidence type="ECO:0000256" key="4">
    <source>
        <dbReference type="ARBA" id="ARBA00023242"/>
    </source>
</evidence>
<dbReference type="GO" id="GO:0003676">
    <property type="term" value="F:nucleic acid binding"/>
    <property type="evidence" value="ECO:0007669"/>
    <property type="project" value="InterPro"/>
</dbReference>
<dbReference type="STRING" id="2082308.A0A2K1QRV0"/>
<dbReference type="InParanoid" id="A0A2K1QRV0"/>
<feature type="compositionally biased region" description="Basic residues" evidence="8">
    <location>
        <begin position="248"/>
        <end position="259"/>
    </location>
</feature>
<dbReference type="OrthoDB" id="29523at2759"/>
<evidence type="ECO:0000256" key="7">
    <source>
        <dbReference type="ARBA" id="ARBA00043878"/>
    </source>
</evidence>
<feature type="compositionally biased region" description="Basic residues" evidence="8">
    <location>
        <begin position="1"/>
        <end position="11"/>
    </location>
</feature>
<dbReference type="FunCoup" id="A0A2K1QRV0">
    <property type="interactions" value="169"/>
</dbReference>
<evidence type="ECO:0000259" key="9">
    <source>
        <dbReference type="PROSITE" id="PS50174"/>
    </source>
</evidence>
<keyword evidence="4" id="KW-0539">Nucleus</keyword>
<dbReference type="GO" id="GO:0006364">
    <property type="term" value="P:rRNA processing"/>
    <property type="evidence" value="ECO:0007669"/>
    <property type="project" value="UniProtKB-KW"/>
</dbReference>
<evidence type="ECO:0000256" key="2">
    <source>
        <dbReference type="ARBA" id="ARBA00022517"/>
    </source>
</evidence>
<evidence type="ECO:0000313" key="11">
    <source>
        <dbReference type="Proteomes" id="UP000243797"/>
    </source>
</evidence>
<feature type="region of interest" description="Disordered" evidence="8">
    <location>
        <begin position="148"/>
        <end position="293"/>
    </location>
</feature>
<dbReference type="AlphaFoldDB" id="A0A2K1QRV0"/>
<organism evidence="10 11">
    <name type="scientific">Sphaceloma murrayae</name>
    <dbReference type="NCBI Taxonomy" id="2082308"/>
    <lineage>
        <taxon>Eukaryota</taxon>
        <taxon>Fungi</taxon>
        <taxon>Dikarya</taxon>
        <taxon>Ascomycota</taxon>
        <taxon>Pezizomycotina</taxon>
        <taxon>Dothideomycetes</taxon>
        <taxon>Dothideomycetidae</taxon>
        <taxon>Myriangiales</taxon>
        <taxon>Elsinoaceae</taxon>
        <taxon>Sphaceloma</taxon>
    </lineage>
</organism>
<evidence type="ECO:0000256" key="8">
    <source>
        <dbReference type="SAM" id="MobiDB-lite"/>
    </source>
</evidence>
<gene>
    <name evidence="10" type="ORF">CAC42_3094</name>
</gene>
<feature type="compositionally biased region" description="Basic and acidic residues" evidence="8">
    <location>
        <begin position="205"/>
        <end position="247"/>
    </location>
</feature>
<comment type="similarity">
    <text evidence="5">Belongs to the PINX1 family.</text>
</comment>
<dbReference type="PROSITE" id="PS50174">
    <property type="entry name" value="G_PATCH"/>
    <property type="match status" value="1"/>
</dbReference>
<sequence>MGLAGPKRRSKISSDPNNTAWSSRTDTFGHKILKSQGWTPGSYLGAENAAHKEHYTAANASHIRVLLKEDNLGLGASRKKEGAETFGLDQFSGLLGRLNGKSEETLGKEEDARRDVKLRLWADRKGGLRFVSAGFLVGDKVEKLRREEVERQQTLNEPDPRGKKRKADGKVKPAEKPQPLEQTIDSAANAREQDTETQNPTVAGEDTKGLEEERATKRRLKEERRQRNQAKEERKEAKRIRREEREDKRRRKEERRKSKSVSESENTRITSSAELVAVLEPSDSSDARQDTRTIAIPRRMVRSRYIQQKRAAGLDPKALNEIFMIKPPT</sequence>